<dbReference type="InterPro" id="IPR036968">
    <property type="entry name" value="Enolpyruvate_Tfrase_sf"/>
</dbReference>
<dbReference type="InterPro" id="IPR001986">
    <property type="entry name" value="Enolpyruvate_Tfrase_dom"/>
</dbReference>
<keyword evidence="1" id="KW-0808">Transferase</keyword>
<organism evidence="3 4">
    <name type="scientific">Sphaerobolus stellatus (strain SS14)</name>
    <dbReference type="NCBI Taxonomy" id="990650"/>
    <lineage>
        <taxon>Eukaryota</taxon>
        <taxon>Fungi</taxon>
        <taxon>Dikarya</taxon>
        <taxon>Basidiomycota</taxon>
        <taxon>Agaricomycotina</taxon>
        <taxon>Agaricomycetes</taxon>
        <taxon>Phallomycetidae</taxon>
        <taxon>Geastrales</taxon>
        <taxon>Sphaerobolaceae</taxon>
        <taxon>Sphaerobolus</taxon>
    </lineage>
</organism>
<dbReference type="SUPFAM" id="SSF55205">
    <property type="entry name" value="EPT/RTPC-like"/>
    <property type="match status" value="1"/>
</dbReference>
<name>A0A0C9VD75_SPHS4</name>
<feature type="domain" description="Enolpyruvate transferase" evidence="2">
    <location>
        <begin position="6"/>
        <end position="109"/>
    </location>
</feature>
<sequence>MRLELVGGQVISQPYIDMTISMMRAFSADIEREAVKNIYHIKRGVYRNPSEYAIESDASSATYTLAIAAITGTTCTIKNIGRSSLQEEARFAKEVLEPMGFTVVQTETDYRHWS</sequence>
<reference evidence="3 4" key="1">
    <citation type="submission" date="2014-06" db="EMBL/GenBank/DDBJ databases">
        <title>Evolutionary Origins and Diversification of the Mycorrhizal Mutualists.</title>
        <authorList>
            <consortium name="DOE Joint Genome Institute"/>
            <consortium name="Mycorrhizal Genomics Consortium"/>
            <person name="Kohler A."/>
            <person name="Kuo A."/>
            <person name="Nagy L.G."/>
            <person name="Floudas D."/>
            <person name="Copeland A."/>
            <person name="Barry K.W."/>
            <person name="Cichocki N."/>
            <person name="Veneault-Fourrey C."/>
            <person name="LaButti K."/>
            <person name="Lindquist E.A."/>
            <person name="Lipzen A."/>
            <person name="Lundell T."/>
            <person name="Morin E."/>
            <person name="Murat C."/>
            <person name="Riley R."/>
            <person name="Ohm R."/>
            <person name="Sun H."/>
            <person name="Tunlid A."/>
            <person name="Henrissat B."/>
            <person name="Grigoriev I.V."/>
            <person name="Hibbett D.S."/>
            <person name="Martin F."/>
        </authorList>
    </citation>
    <scope>NUCLEOTIDE SEQUENCE [LARGE SCALE GENOMIC DNA]</scope>
    <source>
        <strain evidence="3 4">SS14</strain>
    </source>
</reference>
<dbReference type="Pfam" id="PF00275">
    <property type="entry name" value="EPSP_synthase"/>
    <property type="match status" value="1"/>
</dbReference>
<dbReference type="Gene3D" id="3.65.10.10">
    <property type="entry name" value="Enolpyruvate transferase domain"/>
    <property type="match status" value="2"/>
</dbReference>
<dbReference type="GO" id="GO:0009423">
    <property type="term" value="P:chorismate biosynthetic process"/>
    <property type="evidence" value="ECO:0007669"/>
    <property type="project" value="TreeGrafter"/>
</dbReference>
<dbReference type="InterPro" id="IPR013792">
    <property type="entry name" value="RNA3'P_cycl/enolpyr_Trfase_a/b"/>
</dbReference>
<dbReference type="PANTHER" id="PTHR21090:SF5">
    <property type="entry name" value="PENTAFUNCTIONAL AROM POLYPEPTIDE"/>
    <property type="match status" value="1"/>
</dbReference>
<dbReference type="Proteomes" id="UP000054279">
    <property type="component" value="Unassembled WGS sequence"/>
</dbReference>
<dbReference type="EMBL" id="KN837152">
    <property type="protein sequence ID" value="KIJ39392.1"/>
    <property type="molecule type" value="Genomic_DNA"/>
</dbReference>
<evidence type="ECO:0000313" key="3">
    <source>
        <dbReference type="EMBL" id="KIJ39392.1"/>
    </source>
</evidence>
<dbReference type="OrthoDB" id="3256541at2759"/>
<keyword evidence="4" id="KW-1185">Reference proteome</keyword>
<protein>
    <recommendedName>
        <fullName evidence="2">Enolpyruvate transferase domain-containing protein</fullName>
    </recommendedName>
</protein>
<evidence type="ECO:0000313" key="4">
    <source>
        <dbReference type="Proteomes" id="UP000054279"/>
    </source>
</evidence>
<dbReference type="GO" id="GO:0003866">
    <property type="term" value="F:3-phosphoshikimate 1-carboxyvinyltransferase activity"/>
    <property type="evidence" value="ECO:0007669"/>
    <property type="project" value="TreeGrafter"/>
</dbReference>
<dbReference type="AlphaFoldDB" id="A0A0C9VD75"/>
<evidence type="ECO:0000259" key="2">
    <source>
        <dbReference type="Pfam" id="PF00275"/>
    </source>
</evidence>
<dbReference type="HOGENOM" id="CLU_2122657_0_0_1"/>
<accession>A0A0C9VD75</accession>
<dbReference type="PANTHER" id="PTHR21090">
    <property type="entry name" value="AROM/DEHYDROQUINATE SYNTHASE"/>
    <property type="match status" value="1"/>
</dbReference>
<gene>
    <name evidence="3" type="ORF">M422DRAFT_32649</name>
</gene>
<evidence type="ECO:0000256" key="1">
    <source>
        <dbReference type="ARBA" id="ARBA00022679"/>
    </source>
</evidence>
<proteinExistence type="predicted"/>